<sequence>MIPSAIDFRPVHDKSDDVLSGCDDFPDDLDRQCMLHMPGRAMSEEGKVAPCLMMIGPIEAGKPPVFKFMR</sequence>
<accession>A0ABS0HBM1</accession>
<keyword evidence="2" id="KW-1185">Reference proteome</keyword>
<reference evidence="1 2" key="1">
    <citation type="submission" date="2020-11" db="EMBL/GenBank/DDBJ databases">
        <title>The genome sequence of Novosphingobium sp. 1Y9A.</title>
        <authorList>
            <person name="Liu Y."/>
        </authorList>
    </citation>
    <scope>NUCLEOTIDE SEQUENCE [LARGE SCALE GENOMIC DNA]</scope>
    <source>
        <strain evidence="1 2">1Y9A</strain>
    </source>
</reference>
<organism evidence="1 2">
    <name type="scientific">Novosphingobium jiangmenense</name>
    <dbReference type="NCBI Taxonomy" id="2791981"/>
    <lineage>
        <taxon>Bacteria</taxon>
        <taxon>Pseudomonadati</taxon>
        <taxon>Pseudomonadota</taxon>
        <taxon>Alphaproteobacteria</taxon>
        <taxon>Sphingomonadales</taxon>
        <taxon>Sphingomonadaceae</taxon>
        <taxon>Novosphingobium</taxon>
    </lineage>
</organism>
<proteinExistence type="predicted"/>
<evidence type="ECO:0000313" key="1">
    <source>
        <dbReference type="EMBL" id="MBF9149678.1"/>
    </source>
</evidence>
<comment type="caution">
    <text evidence="1">The sequence shown here is derived from an EMBL/GenBank/DDBJ whole genome shotgun (WGS) entry which is preliminary data.</text>
</comment>
<evidence type="ECO:0000313" key="2">
    <source>
        <dbReference type="Proteomes" id="UP000600799"/>
    </source>
</evidence>
<dbReference type="Proteomes" id="UP000600799">
    <property type="component" value="Unassembled WGS sequence"/>
</dbReference>
<gene>
    <name evidence="1" type="ORF">I2488_01540</name>
</gene>
<protein>
    <submittedName>
        <fullName evidence="1">Uncharacterized protein</fullName>
    </submittedName>
</protein>
<dbReference type="RefSeq" id="WP_196274044.1">
    <property type="nucleotide sequence ID" value="NZ_JADQDC010000001.1"/>
</dbReference>
<name>A0ABS0HBM1_9SPHN</name>
<dbReference type="EMBL" id="JADQDC010000001">
    <property type="protein sequence ID" value="MBF9149678.1"/>
    <property type="molecule type" value="Genomic_DNA"/>
</dbReference>